<keyword evidence="2" id="KW-1133">Transmembrane helix</keyword>
<sequence length="162" mass="17600">MPTSWSFVLTRHPTTMSTSTITQTFSTTTSTPTLEPTSTSTSTTTSTPAPRFPRPTTSPTPLAASAQPSHFPTAVVLGVSAAVLLLLVILLGVLGWKGKLRKLNPYQNPYVRKAKRAAQDERVAKAERERARERGWGIGNEREMGEAPRAGVGADMPELQRR</sequence>
<gene>
    <name evidence="3" type="ORF">K505DRAFT_326726</name>
</gene>
<accession>A0A6A6X5I8</accession>
<evidence type="ECO:0000256" key="1">
    <source>
        <dbReference type="SAM" id="MobiDB-lite"/>
    </source>
</evidence>
<reference evidence="3" key="1">
    <citation type="journal article" date="2020" name="Stud. Mycol.">
        <title>101 Dothideomycetes genomes: a test case for predicting lifestyles and emergence of pathogens.</title>
        <authorList>
            <person name="Haridas S."/>
            <person name="Albert R."/>
            <person name="Binder M."/>
            <person name="Bloem J."/>
            <person name="Labutti K."/>
            <person name="Salamov A."/>
            <person name="Andreopoulos B."/>
            <person name="Baker S."/>
            <person name="Barry K."/>
            <person name="Bills G."/>
            <person name="Bluhm B."/>
            <person name="Cannon C."/>
            <person name="Castanera R."/>
            <person name="Culley D."/>
            <person name="Daum C."/>
            <person name="Ezra D."/>
            <person name="Gonzalez J."/>
            <person name="Henrissat B."/>
            <person name="Kuo A."/>
            <person name="Liang C."/>
            <person name="Lipzen A."/>
            <person name="Lutzoni F."/>
            <person name="Magnuson J."/>
            <person name="Mondo S."/>
            <person name="Nolan M."/>
            <person name="Ohm R."/>
            <person name="Pangilinan J."/>
            <person name="Park H.-J."/>
            <person name="Ramirez L."/>
            <person name="Alfaro M."/>
            <person name="Sun H."/>
            <person name="Tritt A."/>
            <person name="Yoshinaga Y."/>
            <person name="Zwiers L.-H."/>
            <person name="Turgeon B."/>
            <person name="Goodwin S."/>
            <person name="Spatafora J."/>
            <person name="Crous P."/>
            <person name="Grigoriev I."/>
        </authorList>
    </citation>
    <scope>NUCLEOTIDE SEQUENCE</scope>
    <source>
        <strain evidence="3">CBS 109.77</strain>
    </source>
</reference>
<dbReference type="EMBL" id="MU002010">
    <property type="protein sequence ID" value="KAF2791626.1"/>
    <property type="molecule type" value="Genomic_DNA"/>
</dbReference>
<feature type="region of interest" description="Disordered" evidence="1">
    <location>
        <begin position="18"/>
        <end position="66"/>
    </location>
</feature>
<feature type="compositionally biased region" description="Low complexity" evidence="1">
    <location>
        <begin position="18"/>
        <end position="49"/>
    </location>
</feature>
<name>A0A6A6X5I8_9PLEO</name>
<keyword evidence="2" id="KW-0812">Transmembrane</keyword>
<feature type="compositionally biased region" description="Basic and acidic residues" evidence="1">
    <location>
        <begin position="121"/>
        <end position="146"/>
    </location>
</feature>
<protein>
    <submittedName>
        <fullName evidence="3">Uncharacterized protein</fullName>
    </submittedName>
</protein>
<evidence type="ECO:0000313" key="3">
    <source>
        <dbReference type="EMBL" id="KAF2791626.1"/>
    </source>
</evidence>
<organism evidence="3 4">
    <name type="scientific">Melanomma pulvis-pyrius CBS 109.77</name>
    <dbReference type="NCBI Taxonomy" id="1314802"/>
    <lineage>
        <taxon>Eukaryota</taxon>
        <taxon>Fungi</taxon>
        <taxon>Dikarya</taxon>
        <taxon>Ascomycota</taxon>
        <taxon>Pezizomycotina</taxon>
        <taxon>Dothideomycetes</taxon>
        <taxon>Pleosporomycetidae</taxon>
        <taxon>Pleosporales</taxon>
        <taxon>Melanommataceae</taxon>
        <taxon>Melanomma</taxon>
    </lineage>
</organism>
<feature type="transmembrane region" description="Helical" evidence="2">
    <location>
        <begin position="74"/>
        <end position="96"/>
    </location>
</feature>
<proteinExistence type="predicted"/>
<keyword evidence="2" id="KW-0472">Membrane</keyword>
<dbReference type="Proteomes" id="UP000799757">
    <property type="component" value="Unassembled WGS sequence"/>
</dbReference>
<evidence type="ECO:0000313" key="4">
    <source>
        <dbReference type="Proteomes" id="UP000799757"/>
    </source>
</evidence>
<keyword evidence="4" id="KW-1185">Reference proteome</keyword>
<evidence type="ECO:0000256" key="2">
    <source>
        <dbReference type="SAM" id="Phobius"/>
    </source>
</evidence>
<feature type="region of interest" description="Disordered" evidence="1">
    <location>
        <begin position="121"/>
        <end position="162"/>
    </location>
</feature>
<dbReference type="AlphaFoldDB" id="A0A6A6X5I8"/>